<name>A0ABD2ISB7_HETSC</name>
<gene>
    <name evidence="2" type="ORF">niasHS_014870</name>
</gene>
<feature type="chain" id="PRO_5044790293" evidence="1">
    <location>
        <begin position="18"/>
        <end position="160"/>
    </location>
</feature>
<comment type="caution">
    <text evidence="2">The sequence shown here is derived from an EMBL/GenBank/DDBJ whole genome shotgun (WGS) entry which is preliminary data.</text>
</comment>
<accession>A0ABD2ISB7</accession>
<dbReference type="Proteomes" id="UP001620645">
    <property type="component" value="Unassembled WGS sequence"/>
</dbReference>
<dbReference type="EMBL" id="JBICCN010000309">
    <property type="protein sequence ID" value="KAL3079088.1"/>
    <property type="molecule type" value="Genomic_DNA"/>
</dbReference>
<organism evidence="2 3">
    <name type="scientific">Heterodera schachtii</name>
    <name type="common">Sugarbeet cyst nematode worm</name>
    <name type="synonym">Tylenchus schachtii</name>
    <dbReference type="NCBI Taxonomy" id="97005"/>
    <lineage>
        <taxon>Eukaryota</taxon>
        <taxon>Metazoa</taxon>
        <taxon>Ecdysozoa</taxon>
        <taxon>Nematoda</taxon>
        <taxon>Chromadorea</taxon>
        <taxon>Rhabditida</taxon>
        <taxon>Tylenchina</taxon>
        <taxon>Tylenchomorpha</taxon>
        <taxon>Tylenchoidea</taxon>
        <taxon>Heteroderidae</taxon>
        <taxon>Heteroderinae</taxon>
        <taxon>Heterodera</taxon>
    </lineage>
</organism>
<sequence length="160" mass="18122">MPSFALLLPMLFQIGLALLCHRKECSDAFACAFGWDICEGSFCYILRLQNVTNSGHFLLRRGCFGSESPQIRYNNELKPFTSLNECRKILWKDIEYLLGICADSDFCNVCNYWSELSAEKSAAVGITRARGENTLREKKLLMGTAALLPLLAFYFIDKII</sequence>
<evidence type="ECO:0000313" key="3">
    <source>
        <dbReference type="Proteomes" id="UP001620645"/>
    </source>
</evidence>
<keyword evidence="3" id="KW-1185">Reference proteome</keyword>
<evidence type="ECO:0000256" key="1">
    <source>
        <dbReference type="SAM" id="SignalP"/>
    </source>
</evidence>
<reference evidence="2 3" key="1">
    <citation type="submission" date="2024-10" db="EMBL/GenBank/DDBJ databases">
        <authorList>
            <person name="Kim D."/>
        </authorList>
    </citation>
    <scope>NUCLEOTIDE SEQUENCE [LARGE SCALE GENOMIC DNA]</scope>
    <source>
        <strain evidence="2">Taebaek</strain>
    </source>
</reference>
<feature type="signal peptide" evidence="1">
    <location>
        <begin position="1"/>
        <end position="17"/>
    </location>
</feature>
<proteinExistence type="predicted"/>
<keyword evidence="1" id="KW-0732">Signal</keyword>
<dbReference type="AlphaFoldDB" id="A0ABD2ISB7"/>
<evidence type="ECO:0000313" key="2">
    <source>
        <dbReference type="EMBL" id="KAL3079088.1"/>
    </source>
</evidence>
<protein>
    <submittedName>
        <fullName evidence="2">Uncharacterized protein</fullName>
    </submittedName>
</protein>